<dbReference type="NCBIfam" id="TIGR01509">
    <property type="entry name" value="HAD-SF-IA-v3"/>
    <property type="match status" value="1"/>
</dbReference>
<dbReference type="SFLD" id="SFLDS00003">
    <property type="entry name" value="Haloacid_Dehalogenase"/>
    <property type="match status" value="1"/>
</dbReference>
<dbReference type="Pfam" id="PF00702">
    <property type="entry name" value="Hydrolase"/>
    <property type="match status" value="1"/>
</dbReference>
<dbReference type="InterPro" id="IPR023198">
    <property type="entry name" value="PGP-like_dom2"/>
</dbReference>
<dbReference type="InterPro" id="IPR023214">
    <property type="entry name" value="HAD_sf"/>
</dbReference>
<dbReference type="SFLD" id="SFLDG01129">
    <property type="entry name" value="C1.5:_HAD__Beta-PGM__Phosphata"/>
    <property type="match status" value="1"/>
</dbReference>
<dbReference type="Gene3D" id="1.10.150.240">
    <property type="entry name" value="Putative phosphatase, domain 2"/>
    <property type="match status" value="1"/>
</dbReference>
<dbReference type="InterPro" id="IPR051806">
    <property type="entry name" value="HAD-like_SPP"/>
</dbReference>
<dbReference type="KEGG" id="dcp:RN607_13580"/>
<dbReference type="Proteomes" id="UP001303408">
    <property type="component" value="Chromosome"/>
</dbReference>
<dbReference type="EMBL" id="CP134880">
    <property type="protein sequence ID" value="WNM27216.1"/>
    <property type="molecule type" value="Genomic_DNA"/>
</dbReference>
<dbReference type="NCBIfam" id="TIGR01549">
    <property type="entry name" value="HAD-SF-IA-v1"/>
    <property type="match status" value="1"/>
</dbReference>
<protein>
    <submittedName>
        <fullName evidence="1">HAD-IA family hydrolase</fullName>
    </submittedName>
</protein>
<dbReference type="GO" id="GO:0050308">
    <property type="term" value="F:sugar-phosphatase activity"/>
    <property type="evidence" value="ECO:0007669"/>
    <property type="project" value="TreeGrafter"/>
</dbReference>
<dbReference type="PANTHER" id="PTHR43481">
    <property type="entry name" value="FRUCTOSE-1-PHOSPHATE PHOSPHATASE"/>
    <property type="match status" value="1"/>
</dbReference>
<dbReference type="AlphaFoldDB" id="A0AA96FAL9"/>
<gene>
    <name evidence="1" type="ORF">RN607_13580</name>
</gene>
<keyword evidence="1" id="KW-0378">Hydrolase</keyword>
<organism evidence="1">
    <name type="scientific">Demequina capsici</name>
    <dbReference type="NCBI Taxonomy" id="3075620"/>
    <lineage>
        <taxon>Bacteria</taxon>
        <taxon>Bacillati</taxon>
        <taxon>Actinomycetota</taxon>
        <taxon>Actinomycetes</taxon>
        <taxon>Micrococcales</taxon>
        <taxon>Demequinaceae</taxon>
        <taxon>Demequina</taxon>
    </lineage>
</organism>
<name>A0AA96FAL9_9MICO</name>
<dbReference type="PANTHER" id="PTHR43481:SF4">
    <property type="entry name" value="GLYCEROL-1-PHOSPHATE PHOSPHOHYDROLASE 1-RELATED"/>
    <property type="match status" value="1"/>
</dbReference>
<accession>A0AA96FAL9</accession>
<dbReference type="Gene3D" id="3.40.50.1000">
    <property type="entry name" value="HAD superfamily/HAD-like"/>
    <property type="match status" value="1"/>
</dbReference>
<dbReference type="RefSeq" id="WP_313543154.1">
    <property type="nucleotide sequence ID" value="NZ_CP134880.1"/>
</dbReference>
<dbReference type="InterPro" id="IPR036412">
    <property type="entry name" value="HAD-like_sf"/>
</dbReference>
<dbReference type="SUPFAM" id="SSF56784">
    <property type="entry name" value="HAD-like"/>
    <property type="match status" value="1"/>
</dbReference>
<proteinExistence type="predicted"/>
<evidence type="ECO:0000313" key="1">
    <source>
        <dbReference type="EMBL" id="WNM27216.1"/>
    </source>
</evidence>
<sequence length="237" mass="24787">MCTLCAARAFDVREPLMTVHHAPATLRADAVIFDMDGTIVDSTEVVERMWSAVAERHGLDLDGILEYSHGRQSRDTFTRFLPAGADIDAAVAAHELAELAVTDGTVEIPGARALMDSLVGARHAVVTSAPRELARVRIEAAGLRVPEVMVAAEEMPVGKPDPAGYLLAAELLGVDPARCVVFEDADAGLRAAVASGATTVVVGGLQADVTAGLARVQDLRGVTASVDAETGEILLQL</sequence>
<dbReference type="InterPro" id="IPR006439">
    <property type="entry name" value="HAD-SF_hydro_IA"/>
</dbReference>
<reference evidence="1" key="1">
    <citation type="submission" date="2023-09" db="EMBL/GenBank/DDBJ databases">
        <title>Demequina sp. a novel bacteria isolated from Capsicum annuum.</title>
        <authorList>
            <person name="Humaira Z."/>
            <person name="Lee J."/>
            <person name="Cho D."/>
        </authorList>
    </citation>
    <scope>NUCLEOTIDE SEQUENCE</scope>
    <source>
        <strain evidence="1">PMTSA13</strain>
    </source>
</reference>